<comment type="caution">
    <text evidence="2">The sequence shown here is derived from an EMBL/GenBank/DDBJ whole genome shotgun (WGS) entry which is preliminary data.</text>
</comment>
<dbReference type="AlphaFoldDB" id="A0A7K0CCB8"/>
<dbReference type="Proteomes" id="UP000466345">
    <property type="component" value="Unassembled WGS sequence"/>
</dbReference>
<evidence type="ECO:0000313" key="2">
    <source>
        <dbReference type="EMBL" id="MQY11090.1"/>
    </source>
</evidence>
<evidence type="ECO:0000256" key="1">
    <source>
        <dbReference type="SAM" id="MobiDB-lite"/>
    </source>
</evidence>
<name>A0A7K0CCB8_9ACTN</name>
<sequence>MQLLRLKGDHGMRVSSSGGVRTAAAALAAALLLAGCGSNDAPVPGRDDPAGAGSPAGPTLAELGPALAKVLAADGPVLCWLDEGDNWHADAYDTDFRKIVASADYTPLTQPLAQIAAKAQVEPDAVVVVDPCGGGTHPDLSPVSPDGKEIAVQVGDGISGHIGRLDVATGEFTDVSAAQEGDGYATEDVNQQDPGFTPDGTLWFRDNMEIASVDRTGRLTHHKIRTGCDAGWSGDDPYYFRPLGDDAVLCPVVHPSGRFAAWGDGSELDLRVITGKVDDADRIPGEPPYWMGLRTNSEDYATCLPLMWLSATELLCHDGGGTGPGGGFYTLRIDPGLARDDYDVLHTTNLAVSRVIAPKTDRGITAFGLSGDHRNLYLLGEDDVYRVDLTAAGSEPQKLGPAPDHHRATNLKDNFVAP</sequence>
<keyword evidence="3" id="KW-1185">Reference proteome</keyword>
<dbReference type="SUPFAM" id="SSF82171">
    <property type="entry name" value="DPP6 N-terminal domain-like"/>
    <property type="match status" value="1"/>
</dbReference>
<reference evidence="2 3" key="1">
    <citation type="submission" date="2019-10" db="EMBL/GenBank/DDBJ databases">
        <title>Streptomyces smaragdinus sp. nov. and Streptomyces fabii sp. nov., isolated from the gut of fungus growing-termite Macrotermes natalensis.</title>
        <authorList>
            <person name="Schwitalla J."/>
            <person name="Benndorf R."/>
            <person name="Martin K."/>
            <person name="De Beer W."/>
            <person name="Kaster A.-K."/>
            <person name="Vollmers J."/>
            <person name="Poulsen M."/>
            <person name="Beemelmanns C."/>
        </authorList>
    </citation>
    <scope>NUCLEOTIDE SEQUENCE [LARGE SCALE GENOMIC DNA]</scope>
    <source>
        <strain evidence="2 3">RB5</strain>
    </source>
</reference>
<organism evidence="2 3">
    <name type="scientific">Streptomyces smaragdinus</name>
    <dbReference type="NCBI Taxonomy" id="2585196"/>
    <lineage>
        <taxon>Bacteria</taxon>
        <taxon>Bacillati</taxon>
        <taxon>Actinomycetota</taxon>
        <taxon>Actinomycetes</taxon>
        <taxon>Kitasatosporales</taxon>
        <taxon>Streptomycetaceae</taxon>
        <taxon>Streptomyces</taxon>
    </lineage>
</organism>
<dbReference type="EMBL" id="WEGJ01000002">
    <property type="protein sequence ID" value="MQY11090.1"/>
    <property type="molecule type" value="Genomic_DNA"/>
</dbReference>
<gene>
    <name evidence="2" type="ORF">SRB5_12040</name>
</gene>
<accession>A0A7K0CCB8</accession>
<dbReference type="InterPro" id="IPR011042">
    <property type="entry name" value="6-blade_b-propeller_TolB-like"/>
</dbReference>
<protein>
    <submittedName>
        <fullName evidence="2">Uncharacterized protein</fullName>
    </submittedName>
</protein>
<feature type="region of interest" description="Disordered" evidence="1">
    <location>
        <begin position="394"/>
        <end position="418"/>
    </location>
</feature>
<proteinExistence type="predicted"/>
<evidence type="ECO:0000313" key="3">
    <source>
        <dbReference type="Proteomes" id="UP000466345"/>
    </source>
</evidence>
<dbReference type="Gene3D" id="2.120.10.30">
    <property type="entry name" value="TolB, C-terminal domain"/>
    <property type="match status" value="1"/>
</dbReference>